<dbReference type="PANTHER" id="PTHR43244:SF1">
    <property type="entry name" value="5,10-METHYLENETETRAHYDROMETHANOPTERIN REDUCTASE"/>
    <property type="match status" value="1"/>
</dbReference>
<proteinExistence type="predicted"/>
<accession>A0A420XP34</accession>
<feature type="domain" description="Luciferase-like" evidence="2">
    <location>
        <begin position="13"/>
        <end position="290"/>
    </location>
</feature>
<dbReference type="AlphaFoldDB" id="A0A420XP34"/>
<protein>
    <submittedName>
        <fullName evidence="3">G6PDH family F420-dependent oxidoreductase</fullName>
    </submittedName>
</protein>
<dbReference type="GO" id="GO:0016705">
    <property type="term" value="F:oxidoreductase activity, acting on paired donors, with incorporation or reduction of molecular oxygen"/>
    <property type="evidence" value="ECO:0007669"/>
    <property type="project" value="InterPro"/>
</dbReference>
<comment type="caution">
    <text evidence="3">The sequence shown here is derived from an EMBL/GenBank/DDBJ whole genome shotgun (WGS) entry which is preliminary data.</text>
</comment>
<dbReference type="EMBL" id="RBWV01000012">
    <property type="protein sequence ID" value="RKS73961.1"/>
    <property type="molecule type" value="Genomic_DNA"/>
</dbReference>
<keyword evidence="4" id="KW-1185">Reference proteome</keyword>
<dbReference type="InterPro" id="IPR011251">
    <property type="entry name" value="Luciferase-like_dom"/>
</dbReference>
<name>A0A420XP34_9ACTN</name>
<dbReference type="InterPro" id="IPR050564">
    <property type="entry name" value="F420-G6PD/mer"/>
</dbReference>
<dbReference type="Proteomes" id="UP000281955">
    <property type="component" value="Unassembled WGS sequence"/>
</dbReference>
<evidence type="ECO:0000259" key="2">
    <source>
        <dbReference type="Pfam" id="PF00296"/>
    </source>
</evidence>
<sequence length="323" mass="35671">MPKVGYFLSCEELSPQELLDQAVRAERAGFEALWISDHYHPWNDEQGQSAFVWSMIGAISQVTSLPITTAVTAPIMRIHPAILAQAAATAKVLTKGRFTLGVGTGEALNEHVLGDAWPNTEVRLEMLEEAVEVMRKLWAGGFVTHHGTHFTVEHAQVYTLPEEPVQVYVSAFGPKALEVATRIGDGFVTVQPDADSVAQFKRDAPGKVTQGGYKVCFGTDKDAAVKTAHRLWPNEQIPGEAAQVLYSPKQFEQVSELVTEDMVRENTVCGNDLDEHLEQFRTFADAGFDEVYVSNIGPEWEGFFSFYEKEVLPKVRDAAATGR</sequence>
<dbReference type="InterPro" id="IPR036661">
    <property type="entry name" value="Luciferase-like_sf"/>
</dbReference>
<evidence type="ECO:0000313" key="4">
    <source>
        <dbReference type="Proteomes" id="UP000281955"/>
    </source>
</evidence>
<reference evidence="3 4" key="1">
    <citation type="submission" date="2018-10" db="EMBL/GenBank/DDBJ databases">
        <title>Genomic Encyclopedia of Archaeal and Bacterial Type Strains, Phase II (KMG-II): from individual species to whole genera.</title>
        <authorList>
            <person name="Goeker M."/>
        </authorList>
    </citation>
    <scope>NUCLEOTIDE SEQUENCE [LARGE SCALE GENOMIC DNA]</scope>
    <source>
        <strain evidence="3 4">RP-AC37</strain>
    </source>
</reference>
<keyword evidence="1" id="KW-0560">Oxidoreductase</keyword>
<dbReference type="SUPFAM" id="SSF51679">
    <property type="entry name" value="Bacterial luciferase-like"/>
    <property type="match status" value="1"/>
</dbReference>
<dbReference type="NCBIfam" id="TIGR03557">
    <property type="entry name" value="F420_G6P_family"/>
    <property type="match status" value="1"/>
</dbReference>
<evidence type="ECO:0000256" key="1">
    <source>
        <dbReference type="ARBA" id="ARBA00023002"/>
    </source>
</evidence>
<dbReference type="PANTHER" id="PTHR43244">
    <property type="match status" value="1"/>
</dbReference>
<dbReference type="Gene3D" id="3.20.20.30">
    <property type="entry name" value="Luciferase-like domain"/>
    <property type="match status" value="1"/>
</dbReference>
<gene>
    <name evidence="3" type="ORF">CLV35_2457</name>
</gene>
<dbReference type="InParanoid" id="A0A420XP34"/>
<dbReference type="OrthoDB" id="180193at2"/>
<evidence type="ECO:0000313" key="3">
    <source>
        <dbReference type="EMBL" id="RKS73961.1"/>
    </source>
</evidence>
<dbReference type="CDD" id="cd01097">
    <property type="entry name" value="Tetrahydromethanopterin_reductase"/>
    <property type="match status" value="1"/>
</dbReference>
<organism evidence="3 4">
    <name type="scientific">Motilibacter peucedani</name>
    <dbReference type="NCBI Taxonomy" id="598650"/>
    <lineage>
        <taxon>Bacteria</taxon>
        <taxon>Bacillati</taxon>
        <taxon>Actinomycetota</taxon>
        <taxon>Actinomycetes</taxon>
        <taxon>Motilibacterales</taxon>
        <taxon>Motilibacteraceae</taxon>
        <taxon>Motilibacter</taxon>
    </lineage>
</organism>
<dbReference type="RefSeq" id="WP_121193746.1">
    <property type="nucleotide sequence ID" value="NZ_RBWV01000012.1"/>
</dbReference>
<dbReference type="Pfam" id="PF00296">
    <property type="entry name" value="Bac_luciferase"/>
    <property type="match status" value="1"/>
</dbReference>
<dbReference type="InterPro" id="IPR019945">
    <property type="entry name" value="F420_G6P_DH-rel"/>
</dbReference>